<gene>
    <name evidence="1" type="ORF">VTAP4600_B0556</name>
</gene>
<evidence type="ECO:0000313" key="2">
    <source>
        <dbReference type="Proteomes" id="UP000235828"/>
    </source>
</evidence>
<accession>A0A2N8ZJU4</accession>
<evidence type="ECO:0000313" key="1">
    <source>
        <dbReference type="EMBL" id="SON52167.1"/>
    </source>
</evidence>
<protein>
    <submittedName>
        <fullName evidence="1">Uncharacterized protein</fullName>
    </submittedName>
</protein>
<name>A0A2N8ZJU4_9VIBR</name>
<proteinExistence type="predicted"/>
<reference evidence="1 2" key="1">
    <citation type="submission" date="2017-10" db="EMBL/GenBank/DDBJ databases">
        <authorList>
            <person name="Banno H."/>
            <person name="Chua N.-H."/>
        </authorList>
    </citation>
    <scope>NUCLEOTIDE SEQUENCE [LARGE SCALE GENOMIC DNA]</scope>
    <source>
        <strain evidence="1">Vibrio tapetis CECT4600</strain>
    </source>
</reference>
<dbReference type="EMBL" id="LT960612">
    <property type="protein sequence ID" value="SON52167.1"/>
    <property type="molecule type" value="Genomic_DNA"/>
</dbReference>
<organism evidence="1 2">
    <name type="scientific">Vibrio tapetis subsp. tapetis</name>
    <dbReference type="NCBI Taxonomy" id="1671868"/>
    <lineage>
        <taxon>Bacteria</taxon>
        <taxon>Pseudomonadati</taxon>
        <taxon>Pseudomonadota</taxon>
        <taxon>Gammaproteobacteria</taxon>
        <taxon>Vibrionales</taxon>
        <taxon>Vibrionaceae</taxon>
        <taxon>Vibrio</taxon>
    </lineage>
</organism>
<dbReference type="RefSeq" id="WP_102524480.1">
    <property type="nucleotide sequence ID" value="NZ_LT960612.1"/>
</dbReference>
<dbReference type="OrthoDB" id="6464765at2"/>
<sequence length="333" mass="36836">MLDNISNATSFGKTLYDEIGNANDGDSKTSLNGLAIGEGAFDLGTGLLDSTPLGKAIDIPVELVEGGFGKIEKTKVVETVKQKFHAYVSQKTANSVSAFTTPTVLSKDRRGALQGKKGQDWLSGAEGIYKKHQGERFYKMQRKLQDKARGLKKNPIKVAKVPLSIVPLGEVAKFAIKGGEYVVGKFAGARRDRKKNEYTSDGNRQMLEAKLGKQEYNREKAKWQSKDIADLGPKIQRNLYKLKQSVEILNSRKQQLNLCSAKHAQDPNNPANVRALVKSREDAAMSLYEVKHYVEKVSDMCKAMEATAFTINTYMEGLKQVTDSSESDIMKSF</sequence>
<dbReference type="AlphaFoldDB" id="A0A2N8ZJU4"/>
<keyword evidence="2" id="KW-1185">Reference proteome</keyword>
<dbReference type="KEGG" id="vta:B0556"/>
<dbReference type="Proteomes" id="UP000235828">
    <property type="component" value="Chromosome B"/>
</dbReference>